<dbReference type="PANTHER" id="PTHR38032">
    <property type="entry name" value="POLYMERASE-RELATED"/>
    <property type="match status" value="1"/>
</dbReference>
<protein>
    <submittedName>
        <fullName evidence="3">Uncharacterized protein (DUF342 family)</fullName>
    </submittedName>
</protein>
<keyword evidence="1" id="KW-0175">Coiled coil</keyword>
<name>A0ABT9VIW0_9BACI</name>
<dbReference type="Pfam" id="PF03961">
    <property type="entry name" value="FapA"/>
    <property type="match status" value="1"/>
</dbReference>
<dbReference type="InterPro" id="IPR038247">
    <property type="entry name" value="Jag_N_dom_sf"/>
</dbReference>
<dbReference type="InterPro" id="IPR046866">
    <property type="entry name" value="FapA_N"/>
</dbReference>
<keyword evidence="4" id="KW-1185">Reference proteome</keyword>
<feature type="domain" description="RNA-binding protein KhpB N-terminal" evidence="2">
    <location>
        <begin position="6"/>
        <end position="57"/>
    </location>
</feature>
<dbReference type="RefSeq" id="WP_306978481.1">
    <property type="nucleotide sequence ID" value="NZ_JAUSTQ010000023.1"/>
</dbReference>
<dbReference type="InterPro" id="IPR046865">
    <property type="entry name" value="FapA_b_solenoid"/>
</dbReference>
<feature type="coiled-coil region" evidence="1">
    <location>
        <begin position="464"/>
        <end position="491"/>
    </location>
</feature>
<dbReference type="Pfam" id="PF20250">
    <property type="entry name" value="FapA_N"/>
    <property type="match status" value="1"/>
</dbReference>
<dbReference type="Gene3D" id="3.30.30.80">
    <property type="entry name" value="probable RNA-binding protein from clostridium symbiosum atcc 14940"/>
    <property type="match status" value="1"/>
</dbReference>
<accession>A0ABT9VIW0</accession>
<dbReference type="Proteomes" id="UP001224359">
    <property type="component" value="Unassembled WGS sequence"/>
</dbReference>
<evidence type="ECO:0000313" key="3">
    <source>
        <dbReference type="EMBL" id="MDQ0160904.1"/>
    </source>
</evidence>
<proteinExistence type="predicted"/>
<evidence type="ECO:0000313" key="4">
    <source>
        <dbReference type="Proteomes" id="UP001224359"/>
    </source>
</evidence>
<dbReference type="SMART" id="SM01245">
    <property type="entry name" value="Jag_N"/>
    <property type="match status" value="1"/>
</dbReference>
<gene>
    <name evidence="3" type="ORF">J2S77_002911</name>
</gene>
<dbReference type="Pfam" id="PF14804">
    <property type="entry name" value="Jag_N"/>
    <property type="match status" value="1"/>
</dbReference>
<reference evidence="3 4" key="1">
    <citation type="submission" date="2023-07" db="EMBL/GenBank/DDBJ databases">
        <title>Genomic Encyclopedia of Type Strains, Phase IV (KMG-IV): sequencing the most valuable type-strain genomes for metagenomic binning, comparative biology and taxonomic classification.</title>
        <authorList>
            <person name="Goeker M."/>
        </authorList>
    </citation>
    <scope>NUCLEOTIDE SEQUENCE [LARGE SCALE GENOMIC DNA]</scope>
    <source>
        <strain evidence="3 4">DSM 16460</strain>
    </source>
</reference>
<sequence>MSGSLISRGKTVEDAIDQGLKILKSSIENVEVEILDNGNKGILLLGARDAKVRLTTINYGEKFNQSSISTSNELKEEVGNNINKTSATNLEDLVEELDHKGWLTNSEVNHRDVIAYESEKSDQIIGVHNGAFFIQSDLDIYPMIEPMAKGVTVYKNGEQINDTTFVSSKDEITFNLDQYEESMDWDLEVSHDAVKVICTIKPSIMHKFKLLNQYDERVLDIKTEEEISHTNFLEPEDILNRLKELRVSNGLDHAEIVKASLTLDESEFVVAEGKRPVEGENGYLDFKIDIYGKEGKPKMNDDGSVDFRETKFIPSVNKGDIIANIHPPIPGIPGKNVYGDVILPSKAHEAVVKAGKGIEVVSNQVIALESGKPQIQTRGLLYQIQVLPTLVHRTDVSIETGNIHFTGDVEIWGNVKEEMTVKAVGDVTVSGAVDHAEVTAGNSVYIKKNTINSHLSAGEGNIVISNLSQTLENLSNQLKGLLMAVRQLLKAKAFKSSDFATQGIYSLLNILLDKKFQEVPSMINTYRQKVNEYQSILDQEWLDLAEQLKTIVRPIPNRLITTPEELETIIEGVDKLYQISYNPPEPNSEIVIANVMNSNIYCSGDVSIIGDGSYHTDIHSGGKLIIDKIVRGGNIYAQLGMYVGEVGSKGGMKTYLSVPADQTISMDYVWEDTVIRIGNSKYRFNQNDQFVTAKLVDEKIVLT</sequence>
<dbReference type="EMBL" id="JAUSTQ010000023">
    <property type="protein sequence ID" value="MDQ0160904.1"/>
    <property type="molecule type" value="Genomic_DNA"/>
</dbReference>
<evidence type="ECO:0000259" key="2">
    <source>
        <dbReference type="SMART" id="SM01245"/>
    </source>
</evidence>
<dbReference type="InterPro" id="IPR005646">
    <property type="entry name" value="FapA"/>
</dbReference>
<comment type="caution">
    <text evidence="3">The sequence shown here is derived from an EMBL/GenBank/DDBJ whole genome shotgun (WGS) entry which is preliminary data.</text>
</comment>
<organism evidence="3 4">
    <name type="scientific">Alkalibacillus salilacus</name>
    <dbReference type="NCBI Taxonomy" id="284582"/>
    <lineage>
        <taxon>Bacteria</taxon>
        <taxon>Bacillati</taxon>
        <taxon>Bacillota</taxon>
        <taxon>Bacilli</taxon>
        <taxon>Bacillales</taxon>
        <taxon>Bacillaceae</taxon>
        <taxon>Alkalibacillus</taxon>
    </lineage>
</organism>
<evidence type="ECO:0000256" key="1">
    <source>
        <dbReference type="SAM" id="Coils"/>
    </source>
</evidence>
<dbReference type="InterPro" id="IPR032782">
    <property type="entry name" value="KhpB_N"/>
</dbReference>
<dbReference type="PANTHER" id="PTHR38032:SF1">
    <property type="entry name" value="RNA-BINDING PROTEIN KHPB N-TERMINAL DOMAIN-CONTAINING PROTEIN"/>
    <property type="match status" value="1"/>
</dbReference>